<dbReference type="Gene3D" id="3.90.1720.10">
    <property type="entry name" value="endopeptidase domain like (from Nostoc punctiforme)"/>
    <property type="match status" value="1"/>
</dbReference>
<dbReference type="RefSeq" id="WP_162218389.1">
    <property type="nucleotide sequence ID" value="NZ_JAAEHK010000009.1"/>
</dbReference>
<dbReference type="OrthoDB" id="9182016at2"/>
<reference evidence="1 2" key="1">
    <citation type="submission" date="2020-01" db="EMBL/GenBank/DDBJ databases">
        <title>Whole genome sequencing of Halomonas alkaliphila strain LS44.</title>
        <authorList>
            <person name="Kumar S."/>
            <person name="Paul D."/>
            <person name="Shouche Y."/>
            <person name="Suryavanshi M.V."/>
        </authorList>
    </citation>
    <scope>NUCLEOTIDE SEQUENCE [LARGE SCALE GENOMIC DNA]</scope>
    <source>
        <strain evidence="1 2">LS44</strain>
    </source>
</reference>
<organism evidence="1 2">
    <name type="scientific">Vreelandella alkaliphila</name>
    <dbReference type="NCBI Taxonomy" id="272774"/>
    <lineage>
        <taxon>Bacteria</taxon>
        <taxon>Pseudomonadati</taxon>
        <taxon>Pseudomonadota</taxon>
        <taxon>Gammaproteobacteria</taxon>
        <taxon>Oceanospirillales</taxon>
        <taxon>Halomonadaceae</taxon>
        <taxon>Vreelandella</taxon>
    </lineage>
</organism>
<comment type="caution">
    <text evidence="1">The sequence shown here is derived from an EMBL/GenBank/DDBJ whole genome shotgun (WGS) entry which is preliminary data.</text>
</comment>
<evidence type="ECO:0000313" key="2">
    <source>
        <dbReference type="Proteomes" id="UP000480312"/>
    </source>
</evidence>
<evidence type="ECO:0008006" key="3">
    <source>
        <dbReference type="Google" id="ProtNLM"/>
    </source>
</evidence>
<evidence type="ECO:0000313" key="1">
    <source>
        <dbReference type="EMBL" id="NDL70498.1"/>
    </source>
</evidence>
<dbReference type="AlphaFoldDB" id="A0A7C9JWL9"/>
<dbReference type="EMBL" id="JAAEHK010000009">
    <property type="protein sequence ID" value="NDL70498.1"/>
    <property type="molecule type" value="Genomic_DNA"/>
</dbReference>
<accession>A0A7C9JWL9</accession>
<dbReference type="Proteomes" id="UP000480312">
    <property type="component" value="Unassembled WGS sequence"/>
</dbReference>
<proteinExistence type="predicted"/>
<sequence>MLDKYRSARYKSGGRGERVGGIRLFDCYGLVRAVRAEQYGLPTLPTYAGVPTDNPRRVNVALREVRQGLQPCGVQSGAMVLCWTGELALHCGVVVPLNGLLGVLECTVDAGVRWQSVRSFTAEFSNVEYFT</sequence>
<name>A0A7C9JWL9_9GAMM</name>
<gene>
    <name evidence="1" type="ORF">GPL32_08240</name>
</gene>
<protein>
    <recommendedName>
        <fullName evidence="3">Peptidoglycan endopeptidase</fullName>
    </recommendedName>
</protein>